<sequence>MPNHNAAFPVLCSSAPSSMMLPARLCPMDNTELSDSSKFVEAPLIYADSTTLPAIGSTREPPGNTPDTTMSETTVSVAKARDGSQSAINRIPTNILATIFSLVPARWQAPSRKRFPFYNSSANMHDSRQLEPILRTCHYWRALALSTPSLWSTVWWTDSLGHSNHMLLGTSGPLYVYIAKVTDGKALDVFLRSYNHRIQELYWDCAGLDDTNAPLSRIVSKPHGHCRSSLGALGSRHSTLFPDLTQLSISSASAWNTLGHLLAFLEKTPRLESLRIVDYTLASSTDVSPEGCRPDRVHLPRLRTFSLKETHAIRLHLRAKGQARISAFQRMLVAHLVIPPSCKIEMGVLAVGDLEPITKGLFDPAVRATHMYFKGSRPSRLGDAAGWTITLLNAKDKLDASFSLAHLVPDYMEDPRKIACGAEKAQSNLRAALASLPVFYGIRNLWICADTLWGLHSPNSFLPSFERLEFLVLYERFAASARDPSESAYTALKTILEPLAVATSDNRRVACPSLKMLVVDQLQPSLRGDGTGVAVPIIYKSGSDVQCHPSVREALEYVQSVVCARREAGHPLAQVVVSQNEAAPDGSTPVRIGSWEYAASGACVLVPSCIDNVERFKNIWVKGTFWSFSGLSRGRETA</sequence>
<proteinExistence type="predicted"/>
<dbReference type="AlphaFoldDB" id="A0A1M2VJP1"/>
<keyword evidence="2" id="KW-1185">Reference proteome</keyword>
<protein>
    <submittedName>
        <fullName evidence="1">Uncharacterized protein</fullName>
    </submittedName>
</protein>
<dbReference type="Proteomes" id="UP000184267">
    <property type="component" value="Unassembled WGS sequence"/>
</dbReference>
<organism evidence="1 2">
    <name type="scientific">Trametes pubescens</name>
    <name type="common">White-rot fungus</name>
    <dbReference type="NCBI Taxonomy" id="154538"/>
    <lineage>
        <taxon>Eukaryota</taxon>
        <taxon>Fungi</taxon>
        <taxon>Dikarya</taxon>
        <taxon>Basidiomycota</taxon>
        <taxon>Agaricomycotina</taxon>
        <taxon>Agaricomycetes</taxon>
        <taxon>Polyporales</taxon>
        <taxon>Polyporaceae</taxon>
        <taxon>Trametes</taxon>
    </lineage>
</organism>
<comment type="caution">
    <text evidence="1">The sequence shown here is derived from an EMBL/GenBank/DDBJ whole genome shotgun (WGS) entry which is preliminary data.</text>
</comment>
<accession>A0A1M2VJP1</accession>
<evidence type="ECO:0000313" key="1">
    <source>
        <dbReference type="EMBL" id="OJT07790.1"/>
    </source>
</evidence>
<reference evidence="1 2" key="1">
    <citation type="submission" date="2016-10" db="EMBL/GenBank/DDBJ databases">
        <title>Genome sequence of the basidiomycete white-rot fungus Trametes pubescens.</title>
        <authorList>
            <person name="Makela M.R."/>
            <person name="Granchi Z."/>
            <person name="Peng M."/>
            <person name="De Vries R.P."/>
            <person name="Grigoriev I."/>
            <person name="Riley R."/>
            <person name="Hilden K."/>
        </authorList>
    </citation>
    <scope>NUCLEOTIDE SEQUENCE [LARGE SCALE GENOMIC DNA]</scope>
    <source>
        <strain evidence="1 2">FBCC735</strain>
    </source>
</reference>
<dbReference type="STRING" id="154538.A0A1M2VJP1"/>
<dbReference type="OrthoDB" id="2764899at2759"/>
<gene>
    <name evidence="1" type="ORF">TRAPUB_1305</name>
</gene>
<dbReference type="EMBL" id="MNAD01001120">
    <property type="protein sequence ID" value="OJT07790.1"/>
    <property type="molecule type" value="Genomic_DNA"/>
</dbReference>
<name>A0A1M2VJP1_TRAPU</name>
<evidence type="ECO:0000313" key="2">
    <source>
        <dbReference type="Proteomes" id="UP000184267"/>
    </source>
</evidence>
<dbReference type="Gene3D" id="1.20.1280.50">
    <property type="match status" value="1"/>
</dbReference>